<comment type="caution">
    <text evidence="3">The sequence shown here is derived from an EMBL/GenBank/DDBJ whole genome shotgun (WGS) entry which is preliminary data.</text>
</comment>
<feature type="compositionally biased region" description="Basic and acidic residues" evidence="1">
    <location>
        <begin position="132"/>
        <end position="162"/>
    </location>
</feature>
<dbReference type="EMBL" id="MCFA01000109">
    <property type="protein sequence ID" value="ORY07409.1"/>
    <property type="molecule type" value="Genomic_DNA"/>
</dbReference>
<feature type="compositionally biased region" description="Polar residues" evidence="1">
    <location>
        <begin position="729"/>
        <end position="748"/>
    </location>
</feature>
<feature type="region of interest" description="Disordered" evidence="1">
    <location>
        <begin position="324"/>
        <end position="344"/>
    </location>
</feature>
<protein>
    <recommendedName>
        <fullName evidence="2">Atos-like conserved domain-containing protein</fullName>
    </recommendedName>
</protein>
<dbReference type="InterPro" id="IPR051506">
    <property type="entry name" value="ATOS_Transcription_Regulators"/>
</dbReference>
<feature type="region of interest" description="Disordered" evidence="1">
    <location>
        <begin position="230"/>
        <end position="273"/>
    </location>
</feature>
<feature type="compositionally biased region" description="Basic residues" evidence="1">
    <location>
        <begin position="473"/>
        <end position="485"/>
    </location>
</feature>
<feature type="region of interest" description="Disordered" evidence="1">
    <location>
        <begin position="1"/>
        <end position="171"/>
    </location>
</feature>
<reference evidence="3 4" key="1">
    <citation type="submission" date="2016-07" db="EMBL/GenBank/DDBJ databases">
        <title>Pervasive Adenine N6-methylation of Active Genes in Fungi.</title>
        <authorList>
            <consortium name="DOE Joint Genome Institute"/>
            <person name="Mondo S.J."/>
            <person name="Dannebaum R.O."/>
            <person name="Kuo R.C."/>
            <person name="Labutti K."/>
            <person name="Haridas S."/>
            <person name="Kuo A."/>
            <person name="Salamov A."/>
            <person name="Ahrendt S.R."/>
            <person name="Lipzen A."/>
            <person name="Sullivan W."/>
            <person name="Andreopoulos W.B."/>
            <person name="Clum A."/>
            <person name="Lindquist E."/>
            <person name="Daum C."/>
            <person name="Ramamoorthy G.K."/>
            <person name="Gryganskyi A."/>
            <person name="Culley D."/>
            <person name="Magnuson J.K."/>
            <person name="James T.Y."/>
            <person name="O'Malley M.A."/>
            <person name="Stajich J.E."/>
            <person name="Spatafora J.W."/>
            <person name="Visel A."/>
            <person name="Grigoriev I.V."/>
        </authorList>
    </citation>
    <scope>NUCLEOTIDE SEQUENCE [LARGE SCALE GENOMIC DNA]</scope>
    <source>
        <strain evidence="3 4">CBS 115471</strain>
    </source>
</reference>
<dbReference type="Proteomes" id="UP000193144">
    <property type="component" value="Unassembled WGS sequence"/>
</dbReference>
<feature type="domain" description="Atos-like conserved" evidence="2">
    <location>
        <begin position="348"/>
        <end position="420"/>
    </location>
</feature>
<dbReference type="OrthoDB" id="8625101at2759"/>
<organism evidence="3 4">
    <name type="scientific">Clohesyomyces aquaticus</name>
    <dbReference type="NCBI Taxonomy" id="1231657"/>
    <lineage>
        <taxon>Eukaryota</taxon>
        <taxon>Fungi</taxon>
        <taxon>Dikarya</taxon>
        <taxon>Ascomycota</taxon>
        <taxon>Pezizomycotina</taxon>
        <taxon>Dothideomycetes</taxon>
        <taxon>Pleosporomycetidae</taxon>
        <taxon>Pleosporales</taxon>
        <taxon>Lindgomycetaceae</taxon>
        <taxon>Clohesyomyces</taxon>
    </lineage>
</organism>
<dbReference type="InterPro" id="IPR033473">
    <property type="entry name" value="Atos-like_C"/>
</dbReference>
<dbReference type="PANTHER" id="PTHR13199:SF11">
    <property type="entry name" value="PROTEIN ATOSSA"/>
    <property type="match status" value="1"/>
</dbReference>
<feature type="region of interest" description="Disordered" evidence="1">
    <location>
        <begin position="422"/>
        <end position="499"/>
    </location>
</feature>
<dbReference type="STRING" id="1231657.A0A1Y1ZAX8"/>
<feature type="compositionally biased region" description="Low complexity" evidence="1">
    <location>
        <begin position="248"/>
        <end position="258"/>
    </location>
</feature>
<name>A0A1Y1ZAX8_9PLEO</name>
<evidence type="ECO:0000313" key="3">
    <source>
        <dbReference type="EMBL" id="ORY07409.1"/>
    </source>
</evidence>
<feature type="compositionally biased region" description="Polar residues" evidence="1">
    <location>
        <begin position="691"/>
        <end position="702"/>
    </location>
</feature>
<dbReference type="PANTHER" id="PTHR13199">
    <property type="entry name" value="GH03947P"/>
    <property type="match status" value="1"/>
</dbReference>
<feature type="region of interest" description="Disordered" evidence="1">
    <location>
        <begin position="551"/>
        <end position="571"/>
    </location>
</feature>
<proteinExistence type="predicted"/>
<feature type="region of interest" description="Disordered" evidence="1">
    <location>
        <begin position="672"/>
        <end position="748"/>
    </location>
</feature>
<sequence length="802" mass="88174">MPIFHDNFDSPPRHSAPQQSTSDELAKAGYAPWSPESAMRASMHSEPLPESTTRLDMDSNVFHSSRKPSMLNRVELIERLKRGNSPSWQNLPHVCHENGGPSESRPTSRDRPSTPLLPAAELKSPRTSTPDPLRDHASAGFEIERPRSALHSGDFREKKDDTTFDNGPPIAALATSPVAPWHHSFPASAFPSSRDQSPFSFAHALDYDSRPTTRSRAASQSSFSSSFAFMPPTSPLVQQSNNTDLDFSSRPTSRQSSRSPDRANRRHTFSPHSFQTFKSTQMARSISGTPGARHLRRESALPYQAHQPRRSITSLSQIQTHSVPQTPLMTPHKPPVPSEPSPLHHAPMVGSYEESILRGRMSTTPSRPLNFVAQIGVLGKGECKSNLRCPPHVTVPFPAVFYSYNSGNGRIADNSPSPYVGLIDLENTLSPPDETRESSKRKRRHTVPNPDQDDFDFQPSAGEDKSSQLAKGLIRRREKMKRRSTSPKAPPGGSYRIPQQGQLQIVLKNPNKTAVKLYLVPYDLSDMEPGQKTFIRQRSYSAGPIIDMPLSSRKNFGTDRPEAALSNSDDPNDRPVLRYLIHLHICCPSKGRYFLYKSIRVVFANRVPDGKEKLRNEIQLPEPRYSAYKPTRDSSIHQAGSSSAAQLNAERAYRRRSSGFALANHAFDRMDGLSPQPPLASPTYQFGGGNPYSSNHYASPTSAIGPIPFGISRGPPGPDQDGPLRNRMGSGTNSSASATRLSSPMNSQPVTYDKLNKGDVGYGGNAFCGFGGSDYSPGAGLLARKLRGLDVQRSGQEDAEMG</sequence>
<dbReference type="InterPro" id="IPR025261">
    <property type="entry name" value="Atos-like_cons_dom"/>
</dbReference>
<gene>
    <name evidence="3" type="ORF">BCR34DRAFT_489487</name>
</gene>
<evidence type="ECO:0000313" key="4">
    <source>
        <dbReference type="Proteomes" id="UP000193144"/>
    </source>
</evidence>
<feature type="compositionally biased region" description="Polar residues" evidence="1">
    <location>
        <begin position="235"/>
        <end position="246"/>
    </location>
</feature>
<dbReference type="Pfam" id="PF13889">
    <property type="entry name" value="Chromosome_seg"/>
    <property type="match status" value="1"/>
</dbReference>
<evidence type="ECO:0000256" key="1">
    <source>
        <dbReference type="SAM" id="MobiDB-lite"/>
    </source>
</evidence>
<dbReference type="AlphaFoldDB" id="A0A1Y1ZAX8"/>
<feature type="region of interest" description="Disordered" evidence="1">
    <location>
        <begin position="626"/>
        <end position="650"/>
    </location>
</feature>
<accession>A0A1Y1ZAX8</accession>
<feature type="compositionally biased region" description="Polar residues" evidence="1">
    <location>
        <begin position="636"/>
        <end position="646"/>
    </location>
</feature>
<dbReference type="Pfam" id="PF13915">
    <property type="entry name" value="DUF4210"/>
    <property type="match status" value="1"/>
</dbReference>
<evidence type="ECO:0000259" key="2">
    <source>
        <dbReference type="SMART" id="SM01177"/>
    </source>
</evidence>
<keyword evidence="4" id="KW-1185">Reference proteome</keyword>
<feature type="compositionally biased region" description="Basic and acidic residues" evidence="1">
    <location>
        <begin position="1"/>
        <end position="12"/>
    </location>
</feature>
<dbReference type="SMART" id="SM01177">
    <property type="entry name" value="DUF4210"/>
    <property type="match status" value="1"/>
</dbReference>